<name>A0A4P9YB13_9FUNG</name>
<feature type="compositionally biased region" description="Pro residues" evidence="1">
    <location>
        <begin position="63"/>
        <end position="86"/>
    </location>
</feature>
<protein>
    <recommendedName>
        <fullName evidence="3">Phosphatidate phosphatase APP1 catalytic domain-containing protein</fullName>
    </recommendedName>
</protein>
<dbReference type="GO" id="GO:0030479">
    <property type="term" value="C:actin cortical patch"/>
    <property type="evidence" value="ECO:0007669"/>
    <property type="project" value="TreeGrafter"/>
</dbReference>
<dbReference type="GO" id="GO:0008195">
    <property type="term" value="F:phosphatidate phosphatase activity"/>
    <property type="evidence" value="ECO:0007669"/>
    <property type="project" value="InterPro"/>
</dbReference>
<evidence type="ECO:0000256" key="1">
    <source>
        <dbReference type="SAM" id="MobiDB-lite"/>
    </source>
</evidence>
<feature type="region of interest" description="Disordered" evidence="1">
    <location>
        <begin position="58"/>
        <end position="102"/>
    </location>
</feature>
<keyword evidence="2" id="KW-0732">Signal</keyword>
<dbReference type="Pfam" id="PF09949">
    <property type="entry name" value="APP1_cat"/>
    <property type="match status" value="1"/>
</dbReference>
<accession>A0A4P9YB13</accession>
<sequence>MKDFMHMGPERLVFFLTIISSLSLIYEPGKVSALTTVHIAPVNSPFYPGAPAGSANVQSAFFNPPPSSNPPPYSSPPPSSNPPPYSSPDLSSPSSTTPQESPINAQLKQPTLYGDTSVPQNGSISPLKAATTERLAATNQLLLQTTSPYMTDDKFDVLLPETTEVLMYPTWATNSKYDTNNGWFAYMHGVVFKRHSPSFFNRLTIKAFSKHYGDNTPDERDRLKGRLSYFFADHSKRKTGVSVMDDITLSGSSQRLPRMSLDSDGHFNADSVALPGQGYFPGDIVQFQVRLPTTNRVYFGRCHLYGSTGWSILTDIDDTIKDTRVPKYAQMFRKAFMEKYEAVPGMVDLFQYLSVKLATQESPDVGFHYISGTPFALMPSLDRWLKRSNFPPGPVHLAKFRIKDPSTLYNLPKYVQFKVNEMGRVHKDFPRRKFILFGDSGQGDEKAYAQLMKSDGGDRYQCMFIRLVSGIDEAAEYKLNRLERWVTSLSDIPQTRWRLFRDPKELYDIDIAGGKCHPDAEHAAIVADIQAQKGMLVSEVTRIINSPAIPLATP</sequence>
<organism evidence="4 5">
    <name type="scientific">Piptocephalis cylindrospora</name>
    <dbReference type="NCBI Taxonomy" id="1907219"/>
    <lineage>
        <taxon>Eukaryota</taxon>
        <taxon>Fungi</taxon>
        <taxon>Fungi incertae sedis</taxon>
        <taxon>Zoopagomycota</taxon>
        <taxon>Zoopagomycotina</taxon>
        <taxon>Zoopagomycetes</taxon>
        <taxon>Zoopagales</taxon>
        <taxon>Piptocephalidaceae</taxon>
        <taxon>Piptocephalis</taxon>
    </lineage>
</organism>
<dbReference type="AlphaFoldDB" id="A0A4P9YB13"/>
<keyword evidence="5" id="KW-1185">Reference proteome</keyword>
<evidence type="ECO:0000313" key="5">
    <source>
        <dbReference type="Proteomes" id="UP000267251"/>
    </source>
</evidence>
<dbReference type="Proteomes" id="UP000267251">
    <property type="component" value="Unassembled WGS sequence"/>
</dbReference>
<feature type="signal peptide" evidence="2">
    <location>
        <begin position="1"/>
        <end position="33"/>
    </location>
</feature>
<evidence type="ECO:0000313" key="4">
    <source>
        <dbReference type="EMBL" id="RKP15310.1"/>
    </source>
</evidence>
<dbReference type="PANTHER" id="PTHR28208:SF1">
    <property type="entry name" value="FILAMENT ORGANIZATION PROTEIN APP1-LIKE, PUTATIVE (AFU_ORTHOLOGUE AFUA_1G06650)-RELATED"/>
    <property type="match status" value="1"/>
</dbReference>
<dbReference type="InterPro" id="IPR019236">
    <property type="entry name" value="APP1_cat"/>
</dbReference>
<gene>
    <name evidence="4" type="ORF">BJ684DRAFT_14429</name>
</gene>
<dbReference type="OrthoDB" id="414243at2759"/>
<dbReference type="EMBL" id="KZ987741">
    <property type="protein sequence ID" value="RKP15310.1"/>
    <property type="molecule type" value="Genomic_DNA"/>
</dbReference>
<evidence type="ECO:0000256" key="2">
    <source>
        <dbReference type="SAM" id="SignalP"/>
    </source>
</evidence>
<dbReference type="PANTHER" id="PTHR28208">
    <property type="entry name" value="PHOSPHATIDATE PHOSPHATASE APP1"/>
    <property type="match status" value="1"/>
</dbReference>
<dbReference type="InterPro" id="IPR052935">
    <property type="entry name" value="Mg2+_PAP"/>
</dbReference>
<feature type="compositionally biased region" description="Low complexity" evidence="1">
    <location>
        <begin position="87"/>
        <end position="98"/>
    </location>
</feature>
<feature type="domain" description="Phosphatidate phosphatase APP1 catalytic" evidence="3">
    <location>
        <begin position="310"/>
        <end position="466"/>
    </location>
</feature>
<reference evidence="5" key="1">
    <citation type="journal article" date="2018" name="Nat. Microbiol.">
        <title>Leveraging single-cell genomics to expand the fungal tree of life.</title>
        <authorList>
            <person name="Ahrendt S.R."/>
            <person name="Quandt C.A."/>
            <person name="Ciobanu D."/>
            <person name="Clum A."/>
            <person name="Salamov A."/>
            <person name="Andreopoulos B."/>
            <person name="Cheng J.F."/>
            <person name="Woyke T."/>
            <person name="Pelin A."/>
            <person name="Henrissat B."/>
            <person name="Reynolds N.K."/>
            <person name="Benny G.L."/>
            <person name="Smith M.E."/>
            <person name="James T.Y."/>
            <person name="Grigoriev I.V."/>
        </authorList>
    </citation>
    <scope>NUCLEOTIDE SEQUENCE [LARGE SCALE GENOMIC DNA]</scope>
</reference>
<evidence type="ECO:0000259" key="3">
    <source>
        <dbReference type="Pfam" id="PF09949"/>
    </source>
</evidence>
<proteinExistence type="predicted"/>
<feature type="chain" id="PRO_5020972160" description="Phosphatidate phosphatase APP1 catalytic domain-containing protein" evidence="2">
    <location>
        <begin position="34"/>
        <end position="554"/>
    </location>
</feature>